<sequence length="679" mass="78613">MSVWKYEMKKMFIFQKGLLFIILFIILTMASMISLDRSKNPDIEMNASSYSFYLKQVQGSYHKNTEQFFASEADKISNAKVALQEASDRYYDGKMGKDEFLAVTGPMENVLEHEKGFKLIYDQYTYIREHPANRYFMYTNGWDGLLANENLDLLWVVLLLLLITPVFCFEYESKMDTLLLTVQKGTRYHAICKISLVFLTVLILSLAIAGIKYGFYQYKYGLFNGNYPLQSLPYFGTSTKESSLNEAFMWIMAGKLFGSLCFAMLILFVSVCLRKYAITLFVCTALILIPYYGLRLESTKYLLPGPLAFMVSTGFLRGNEYKNNPFKDQMELIFREVSLMSWSIVFVVTVCLSIGMFVVILIRRTNVWNSGLRNHGRKVSTLTLILCMMVTLLSGCNSAERSQTSDSYNYSSKQSFENSRYLFKVDETDLKAIRLVFIDKQTGEKRNFVRNPMPSLTRVENTIFGNGNDVYYMKYDSDKSGVIEDVTRFSIIEVDTTSFKERIIFEKKLSTDKSMILGLSKSNNQDANFYLTISSFFLDEHSLYFIGQNEIHRVDRLTGKMTVILKIPASTNVAFDGRMIYYVNDKSQMVKYDTNTDSEMIIPDLITRFFILTDTELLFLNRKDQQKMYSMSLHDLTLRKITGSSVQEFHCDKQYIYYVNKSDLQKHRMDINGENNILQ</sequence>
<dbReference type="EMBL" id="BAVZ01000011">
    <property type="protein sequence ID" value="GAF09323.1"/>
    <property type="molecule type" value="Genomic_DNA"/>
</dbReference>
<dbReference type="Pfam" id="PF16472">
    <property type="entry name" value="DUF5050"/>
    <property type="match status" value="1"/>
</dbReference>
<evidence type="ECO:0000256" key="1">
    <source>
        <dbReference type="SAM" id="Phobius"/>
    </source>
</evidence>
<feature type="domain" description="Prolow-density lipoprotein receptor-related protein 1-like beta-propeller" evidence="2">
    <location>
        <begin position="610"/>
        <end position="676"/>
    </location>
</feature>
<gene>
    <name evidence="3" type="ORF">JCM16418_3460</name>
</gene>
<dbReference type="RefSeq" id="WP_036650688.1">
    <property type="nucleotide sequence ID" value="NZ_BAVZ01000011.1"/>
</dbReference>
<feature type="transmembrane region" description="Helical" evidence="1">
    <location>
        <begin position="190"/>
        <end position="215"/>
    </location>
</feature>
<keyword evidence="1" id="KW-0472">Membrane</keyword>
<evidence type="ECO:0000313" key="4">
    <source>
        <dbReference type="Proteomes" id="UP000019364"/>
    </source>
</evidence>
<keyword evidence="4" id="KW-1185">Reference proteome</keyword>
<dbReference type="Proteomes" id="UP000019364">
    <property type="component" value="Unassembled WGS sequence"/>
</dbReference>
<proteinExistence type="predicted"/>
<dbReference type="AlphaFoldDB" id="W7YNY9"/>
<feature type="transmembrane region" description="Helical" evidence="1">
    <location>
        <begin position="382"/>
        <end position="399"/>
    </location>
</feature>
<dbReference type="eggNOG" id="ENOG5031GVT">
    <property type="taxonomic scope" value="Bacteria"/>
</dbReference>
<keyword evidence="1" id="KW-1133">Transmembrane helix</keyword>
<organism evidence="3 4">
    <name type="scientific">Paenibacillus pini JCM 16418</name>
    <dbReference type="NCBI Taxonomy" id="1236976"/>
    <lineage>
        <taxon>Bacteria</taxon>
        <taxon>Bacillati</taxon>
        <taxon>Bacillota</taxon>
        <taxon>Bacilli</taxon>
        <taxon>Bacillales</taxon>
        <taxon>Paenibacillaceae</taxon>
        <taxon>Paenibacillus</taxon>
    </lineage>
</organism>
<dbReference type="STRING" id="1236976.JCM16418_3460"/>
<feature type="transmembrane region" description="Helical" evidence="1">
    <location>
        <begin position="247"/>
        <end position="269"/>
    </location>
</feature>
<keyword evidence="1" id="KW-0812">Transmembrane</keyword>
<dbReference type="InterPro" id="IPR015943">
    <property type="entry name" value="WD40/YVTN_repeat-like_dom_sf"/>
</dbReference>
<evidence type="ECO:0000313" key="3">
    <source>
        <dbReference type="EMBL" id="GAF09323.1"/>
    </source>
</evidence>
<dbReference type="InterPro" id="IPR032485">
    <property type="entry name" value="LRP1-like_beta_prop"/>
</dbReference>
<name>W7YNY9_9BACL</name>
<dbReference type="Gene3D" id="2.130.10.10">
    <property type="entry name" value="YVTN repeat-like/Quinoprotein amine dehydrogenase"/>
    <property type="match status" value="1"/>
</dbReference>
<feature type="transmembrane region" description="Helical" evidence="1">
    <location>
        <begin position="153"/>
        <end position="169"/>
    </location>
</feature>
<accession>W7YNY9</accession>
<reference evidence="3 4" key="1">
    <citation type="journal article" date="2014" name="Genome Announc.">
        <title>Draft Genome Sequence of Paenibacillus pini JCM 16418T, Isolated from the Rhizosphere of Pine Tree.</title>
        <authorList>
            <person name="Yuki M."/>
            <person name="Oshima K."/>
            <person name="Suda W."/>
            <person name="Oshida Y."/>
            <person name="Kitamura K."/>
            <person name="Iida Y."/>
            <person name="Hattori M."/>
            <person name="Ohkuma M."/>
        </authorList>
    </citation>
    <scope>NUCLEOTIDE SEQUENCE [LARGE SCALE GENOMIC DNA]</scope>
    <source>
        <strain evidence="3 4">JCM 16418</strain>
    </source>
</reference>
<evidence type="ECO:0000259" key="2">
    <source>
        <dbReference type="Pfam" id="PF16472"/>
    </source>
</evidence>
<protein>
    <recommendedName>
        <fullName evidence="2">Prolow-density lipoprotein receptor-related protein 1-like beta-propeller domain-containing protein</fullName>
    </recommendedName>
</protein>
<comment type="caution">
    <text evidence="3">The sequence shown here is derived from an EMBL/GenBank/DDBJ whole genome shotgun (WGS) entry which is preliminary data.</text>
</comment>
<dbReference type="SUPFAM" id="SSF69304">
    <property type="entry name" value="Tricorn protease N-terminal domain"/>
    <property type="match status" value="1"/>
</dbReference>
<feature type="transmembrane region" description="Helical" evidence="1">
    <location>
        <begin position="12"/>
        <end position="35"/>
    </location>
</feature>
<feature type="transmembrane region" description="Helical" evidence="1">
    <location>
        <begin position="276"/>
        <end position="294"/>
    </location>
</feature>
<dbReference type="OrthoDB" id="9760357at2"/>
<feature type="transmembrane region" description="Helical" evidence="1">
    <location>
        <begin position="339"/>
        <end position="362"/>
    </location>
</feature>